<evidence type="ECO:0000259" key="7">
    <source>
        <dbReference type="PROSITE" id="PS51820"/>
    </source>
</evidence>
<dbReference type="Gene3D" id="2.10.10.10">
    <property type="entry name" value="Fibronectin, type II, collagen-binding"/>
    <property type="match status" value="1"/>
</dbReference>
<evidence type="ECO:0000313" key="8">
    <source>
        <dbReference type="EMBL" id="KAK1933017.1"/>
    </source>
</evidence>
<feature type="signal peptide" evidence="5">
    <location>
        <begin position="1"/>
        <end position="18"/>
    </location>
</feature>
<dbReference type="SUPFAM" id="SSF49785">
    <property type="entry name" value="Galactose-binding domain-like"/>
    <property type="match status" value="1"/>
</dbReference>
<feature type="coiled-coil region" evidence="3">
    <location>
        <begin position="183"/>
        <end position="273"/>
    </location>
</feature>
<dbReference type="Proteomes" id="UP001195914">
    <property type="component" value="Unassembled WGS sequence"/>
</dbReference>
<reference evidence="8" key="2">
    <citation type="submission" date="2021-05" db="EMBL/GenBank/DDBJ databases">
        <authorList>
            <person name="Pain A."/>
        </authorList>
    </citation>
    <scope>NUCLEOTIDE SEQUENCE</scope>
    <source>
        <strain evidence="8">1802A</strain>
    </source>
</reference>
<dbReference type="AlphaFoldDB" id="A0AAD9G721"/>
<organism evidence="8 9">
    <name type="scientific">Babesia divergens</name>
    <dbReference type="NCBI Taxonomy" id="32595"/>
    <lineage>
        <taxon>Eukaryota</taxon>
        <taxon>Sar</taxon>
        <taxon>Alveolata</taxon>
        <taxon>Apicomplexa</taxon>
        <taxon>Aconoidasida</taxon>
        <taxon>Piroplasmida</taxon>
        <taxon>Babesiidae</taxon>
        <taxon>Babesia</taxon>
    </lineage>
</organism>
<dbReference type="PROSITE" id="PS51820">
    <property type="entry name" value="PA14"/>
    <property type="match status" value="1"/>
</dbReference>
<gene>
    <name evidence="8" type="ORF">X943_001861</name>
</gene>
<feature type="compositionally biased region" description="Polar residues" evidence="4">
    <location>
        <begin position="38"/>
        <end position="48"/>
    </location>
</feature>
<keyword evidence="5" id="KW-0732">Signal</keyword>
<dbReference type="InterPro" id="IPR011658">
    <property type="entry name" value="PA14_dom"/>
</dbReference>
<keyword evidence="3" id="KW-0175">Coiled coil</keyword>
<dbReference type="InterPro" id="IPR036943">
    <property type="entry name" value="FN_type2_sf"/>
</dbReference>
<keyword evidence="9" id="KW-1185">Reference proteome</keyword>
<dbReference type="Gene3D" id="3.90.182.10">
    <property type="entry name" value="Toxin - Anthrax Protective Antigen,domain 1"/>
    <property type="match status" value="1"/>
</dbReference>
<evidence type="ECO:0000256" key="2">
    <source>
        <dbReference type="ARBA" id="ARBA00023157"/>
    </source>
</evidence>
<accession>A0AAD9G721</accession>
<dbReference type="PROSITE" id="PS51092">
    <property type="entry name" value="FN2_2"/>
    <property type="match status" value="1"/>
</dbReference>
<reference evidence="8" key="1">
    <citation type="journal article" date="2014" name="Nucleic Acids Res.">
        <title>The evolutionary dynamics of variant antigen genes in Babesia reveal a history of genomic innovation underlying host-parasite interaction.</title>
        <authorList>
            <person name="Jackson A.P."/>
            <person name="Otto T.D."/>
            <person name="Darby A."/>
            <person name="Ramaprasad A."/>
            <person name="Xia D."/>
            <person name="Echaide I.E."/>
            <person name="Farber M."/>
            <person name="Gahlot S."/>
            <person name="Gamble J."/>
            <person name="Gupta D."/>
            <person name="Gupta Y."/>
            <person name="Jackson L."/>
            <person name="Malandrin L."/>
            <person name="Malas T.B."/>
            <person name="Moussa E."/>
            <person name="Nair M."/>
            <person name="Reid A.J."/>
            <person name="Sanders M."/>
            <person name="Sharma J."/>
            <person name="Tracey A."/>
            <person name="Quail M.A."/>
            <person name="Weir W."/>
            <person name="Wastling J.M."/>
            <person name="Hall N."/>
            <person name="Willadsen P."/>
            <person name="Lingelbach K."/>
            <person name="Shiels B."/>
            <person name="Tait A."/>
            <person name="Berriman M."/>
            <person name="Allred D.R."/>
            <person name="Pain A."/>
        </authorList>
    </citation>
    <scope>NUCLEOTIDE SEQUENCE</scope>
    <source>
        <strain evidence="8">1802A</strain>
    </source>
</reference>
<dbReference type="Pfam" id="PF07691">
    <property type="entry name" value="PA14"/>
    <property type="match status" value="1"/>
</dbReference>
<dbReference type="InterPro" id="IPR037524">
    <property type="entry name" value="PA14/GLEYA"/>
</dbReference>
<evidence type="ECO:0000256" key="1">
    <source>
        <dbReference type="ARBA" id="ARBA00022737"/>
    </source>
</evidence>
<feature type="domain" description="Fibronectin type-II" evidence="6">
    <location>
        <begin position="118"/>
        <end position="171"/>
    </location>
</feature>
<proteinExistence type="predicted"/>
<evidence type="ECO:0000259" key="6">
    <source>
        <dbReference type="PROSITE" id="PS51092"/>
    </source>
</evidence>
<feature type="domain" description="PA14" evidence="7">
    <location>
        <begin position="281"/>
        <end position="442"/>
    </location>
</feature>
<protein>
    <recommendedName>
        <fullName evidence="10">PA14 domain-containing protein</fullName>
    </recommendedName>
</protein>
<dbReference type="InterPro" id="IPR000562">
    <property type="entry name" value="FN_type2_dom"/>
</dbReference>
<feature type="compositionally biased region" description="Polar residues" evidence="4">
    <location>
        <begin position="64"/>
        <end position="83"/>
    </location>
</feature>
<feature type="chain" id="PRO_5042121567" description="PA14 domain-containing protein" evidence="5">
    <location>
        <begin position="19"/>
        <end position="1019"/>
    </location>
</feature>
<dbReference type="SMART" id="SM00758">
    <property type="entry name" value="PA14"/>
    <property type="match status" value="1"/>
</dbReference>
<evidence type="ECO:0000313" key="9">
    <source>
        <dbReference type="Proteomes" id="UP001195914"/>
    </source>
</evidence>
<sequence>MRCCLLKILFWWMAYRHTRNIAASFSFFEDNGKDTNGVDKSNINQASDLSRDNGVRQAIPPTPGTSNRPSPSATQENQDSTKVVQLPGYNNDDGKAATDDDDLMYYLTQYRARSRRTVEGHLCASAFVEKNQIYTDCTKEVAPDGTQEREWCYHESQLNGKLERDWGFCEPPLNYEKIRRTVIVKIQEKVEQAQEMKEILNKHRALLKNMEKRLYMYCGLGHKNMERSLTRLEEILNTADEDLKSMRTSSNEIQQLKEEIKRDECRYQKSKSLTPPEAVGNLSDGLVGTYYSGNVFEFPAYGSRVDREINFVFSDFMPIVGLDPHRFSVIWRGYIKAPHSGNFVFTIDTRSYVNMDLEGVSIINNGIVRQGNEDEGYRYYIDPMMRGAKLTSQSQKLIGGMFYHIQIEFSHSQQYHYVPSESVLKLEWSSLRLQREVIKDYLYTKMVPSSLAISYLAHDHFAINRAHNGVSAHMDDKTAFLANLSNNLVGSHLVTTLRSPKFKNFVMQVNVETDIYVGYTNDLFPISAVTEDALKFKDADGSTSYLVENGGATRMKLKHGTLMKGHIYKFNVEITETPFVMFLSQKAKADHSRGTGPMTVLSIPDSDFYQGCQESSKLSDGFGCESGLSGKLLDQKHAIWRADEGAGAWIKVMFKRPVLLFAFQLKQSDDPYLWIRRLSLEYDERSEVFEILHSSDPRSNMYYLSEPRALNSVLLRVDDLYTSSHSTALAVNFIGQRLVEDSGELMKIFMNCSDTLEDNVDVQPLKEGHAYELICSRKCFAQSSAKLHGDVVDIQTPPCSVLNIDLCRPGGNEKVCHAGLTVVRGLGGDRTLGYVVSRLNKHMHDMPFRVAILFRSAANRLPQQNFMVDNGSIKAPVDPSYLEQIGESARMGEVSYGWLRPNVTEDAKLGIAFPAAGESQRCIQKESCQPNFWSIDLPRNGKYKVELVLGDTSIPEQWISVELNGEVLLNCVQVPQGSLYTIVKEVDVQNNMLKVTSTSSNPSCESQRTSLQFFKVTEL</sequence>
<keyword evidence="2" id="KW-1015">Disulfide bond</keyword>
<dbReference type="Gene3D" id="2.60.120.430">
    <property type="entry name" value="Galactose-binding lectin"/>
    <property type="match status" value="1"/>
</dbReference>
<evidence type="ECO:0000256" key="3">
    <source>
        <dbReference type="SAM" id="Coils"/>
    </source>
</evidence>
<evidence type="ECO:0000256" key="5">
    <source>
        <dbReference type="SAM" id="SignalP"/>
    </source>
</evidence>
<keyword evidence="1" id="KW-0677">Repeat</keyword>
<comment type="caution">
    <text evidence="8">The sequence shown here is derived from an EMBL/GenBank/DDBJ whole genome shotgun (WGS) entry which is preliminary data.</text>
</comment>
<dbReference type="EMBL" id="JAHBMH010000073">
    <property type="protein sequence ID" value="KAK1933017.1"/>
    <property type="molecule type" value="Genomic_DNA"/>
</dbReference>
<evidence type="ECO:0008006" key="10">
    <source>
        <dbReference type="Google" id="ProtNLM"/>
    </source>
</evidence>
<dbReference type="SUPFAM" id="SSF56988">
    <property type="entry name" value="Anthrax protective antigen"/>
    <property type="match status" value="1"/>
</dbReference>
<dbReference type="InterPro" id="IPR008979">
    <property type="entry name" value="Galactose-bd-like_sf"/>
</dbReference>
<feature type="region of interest" description="Disordered" evidence="4">
    <location>
        <begin position="36"/>
        <end position="95"/>
    </location>
</feature>
<name>A0AAD9G721_BABDI</name>
<evidence type="ECO:0000256" key="4">
    <source>
        <dbReference type="SAM" id="MobiDB-lite"/>
    </source>
</evidence>